<sequence length="107" mass="12154">MIQLSSSSSVSSSSRNIISIAAHLRSCFHRFNLTVFPILSPTFQTIKIKQKLQGNEIRTGWSTTICFRIDENDKKIREASIQIEDDESVVEVVLMMIKDSGNSYKEK</sequence>
<keyword evidence="2" id="KW-1185">Reference proteome</keyword>
<protein>
    <submittedName>
        <fullName evidence="1">Uncharacterized protein</fullName>
    </submittedName>
</protein>
<evidence type="ECO:0000313" key="2">
    <source>
        <dbReference type="Proteomes" id="UP001157006"/>
    </source>
</evidence>
<organism evidence="1 2">
    <name type="scientific">Vicia faba</name>
    <name type="common">Broad bean</name>
    <name type="synonym">Faba vulgaris</name>
    <dbReference type="NCBI Taxonomy" id="3906"/>
    <lineage>
        <taxon>Eukaryota</taxon>
        <taxon>Viridiplantae</taxon>
        <taxon>Streptophyta</taxon>
        <taxon>Embryophyta</taxon>
        <taxon>Tracheophyta</taxon>
        <taxon>Spermatophyta</taxon>
        <taxon>Magnoliopsida</taxon>
        <taxon>eudicotyledons</taxon>
        <taxon>Gunneridae</taxon>
        <taxon>Pentapetalae</taxon>
        <taxon>rosids</taxon>
        <taxon>fabids</taxon>
        <taxon>Fabales</taxon>
        <taxon>Fabaceae</taxon>
        <taxon>Papilionoideae</taxon>
        <taxon>50 kb inversion clade</taxon>
        <taxon>NPAAA clade</taxon>
        <taxon>Hologalegina</taxon>
        <taxon>IRL clade</taxon>
        <taxon>Fabeae</taxon>
        <taxon>Vicia</taxon>
    </lineage>
</organism>
<dbReference type="AlphaFoldDB" id="A0AAV1AVQ0"/>
<dbReference type="Proteomes" id="UP001157006">
    <property type="component" value="Chromosome 5"/>
</dbReference>
<dbReference type="EMBL" id="OX451740">
    <property type="protein sequence ID" value="CAI8613134.1"/>
    <property type="molecule type" value="Genomic_DNA"/>
</dbReference>
<name>A0AAV1AVQ0_VICFA</name>
<evidence type="ECO:0000313" key="1">
    <source>
        <dbReference type="EMBL" id="CAI8613134.1"/>
    </source>
</evidence>
<gene>
    <name evidence="1" type="ORF">VFH_V067080</name>
</gene>
<proteinExistence type="predicted"/>
<accession>A0AAV1AVQ0</accession>
<reference evidence="1 2" key="1">
    <citation type="submission" date="2023-01" db="EMBL/GenBank/DDBJ databases">
        <authorList>
            <person name="Kreplak J."/>
        </authorList>
    </citation>
    <scope>NUCLEOTIDE SEQUENCE [LARGE SCALE GENOMIC DNA]</scope>
</reference>